<dbReference type="AlphaFoldDB" id="A0A453ITE3"/>
<sequence>MFIKEQGYFKRFETDGTLDWSFPSDYINCALLNDYQRLVPRNYGGSEYIRWSEYHEYLNSYEIEQEYVEYSEELAKQLKWMEDYIHFDRPSFKYDFISSRGAYQAIKIAATGFRGITPALAYNGYYVRSLSGFSLFRFSYALVSVLLAIMYSLRSKIDDPTLY</sequence>
<dbReference type="Gramene" id="AET4Gv20669800.12">
    <property type="protein sequence ID" value="AET4Gv20669800.12"/>
    <property type="gene ID" value="AET4Gv20669800"/>
</dbReference>
<evidence type="ECO:0000313" key="3">
    <source>
        <dbReference type="Proteomes" id="UP000015105"/>
    </source>
</evidence>
<reference evidence="3" key="1">
    <citation type="journal article" date="2014" name="Science">
        <title>Ancient hybridizations among the ancestral genomes of bread wheat.</title>
        <authorList>
            <consortium name="International Wheat Genome Sequencing Consortium,"/>
            <person name="Marcussen T."/>
            <person name="Sandve S.R."/>
            <person name="Heier L."/>
            <person name="Spannagl M."/>
            <person name="Pfeifer M."/>
            <person name="Jakobsen K.S."/>
            <person name="Wulff B.B."/>
            <person name="Steuernagel B."/>
            <person name="Mayer K.F."/>
            <person name="Olsen O.A."/>
        </authorList>
    </citation>
    <scope>NUCLEOTIDE SEQUENCE [LARGE SCALE GENOMIC DNA]</scope>
    <source>
        <strain evidence="3">cv. AL8/78</strain>
    </source>
</reference>
<reference evidence="3" key="2">
    <citation type="journal article" date="2017" name="Nat. Plants">
        <title>The Aegilops tauschii genome reveals multiple impacts of transposons.</title>
        <authorList>
            <person name="Zhao G."/>
            <person name="Zou C."/>
            <person name="Li K."/>
            <person name="Wang K."/>
            <person name="Li T."/>
            <person name="Gao L."/>
            <person name="Zhang X."/>
            <person name="Wang H."/>
            <person name="Yang Z."/>
            <person name="Liu X."/>
            <person name="Jiang W."/>
            <person name="Mao L."/>
            <person name="Kong X."/>
            <person name="Jiao Y."/>
            <person name="Jia J."/>
        </authorList>
    </citation>
    <scope>NUCLEOTIDE SEQUENCE [LARGE SCALE GENOMIC DNA]</scope>
    <source>
        <strain evidence="3">cv. AL8/78</strain>
    </source>
</reference>
<feature type="transmembrane region" description="Helical" evidence="1">
    <location>
        <begin position="135"/>
        <end position="153"/>
    </location>
</feature>
<reference evidence="2" key="5">
    <citation type="journal article" date="2021" name="G3 (Bethesda)">
        <title>Aegilops tauschii genome assembly Aet v5.0 features greater sequence contiguity and improved annotation.</title>
        <authorList>
            <person name="Wang L."/>
            <person name="Zhu T."/>
            <person name="Rodriguez J.C."/>
            <person name="Deal K.R."/>
            <person name="Dubcovsky J."/>
            <person name="McGuire P.E."/>
            <person name="Lux T."/>
            <person name="Spannagl M."/>
            <person name="Mayer K.F.X."/>
            <person name="Baldrich P."/>
            <person name="Meyers B.C."/>
            <person name="Huo N."/>
            <person name="Gu Y.Q."/>
            <person name="Zhou H."/>
            <person name="Devos K.M."/>
            <person name="Bennetzen J.L."/>
            <person name="Unver T."/>
            <person name="Budak H."/>
            <person name="Gulick P.J."/>
            <person name="Galiba G."/>
            <person name="Kalapos B."/>
            <person name="Nelson D.R."/>
            <person name="Li P."/>
            <person name="You F.M."/>
            <person name="Luo M.C."/>
            <person name="Dvorak J."/>
        </authorList>
    </citation>
    <scope>NUCLEOTIDE SEQUENCE [LARGE SCALE GENOMIC DNA]</scope>
    <source>
        <strain evidence="2">cv. AL8/78</strain>
    </source>
</reference>
<dbReference type="Gramene" id="AET4Gv20669800.13">
    <property type="protein sequence ID" value="AET4Gv20669800.13"/>
    <property type="gene ID" value="AET4Gv20669800"/>
</dbReference>
<dbReference type="PANTHER" id="PTHR34480">
    <property type="entry name" value="OS01G0967800 PROTEIN-RELATED"/>
    <property type="match status" value="1"/>
</dbReference>
<keyword evidence="1" id="KW-0472">Membrane</keyword>
<reference evidence="2" key="3">
    <citation type="journal article" date="2017" name="Nature">
        <title>Genome sequence of the progenitor of the wheat D genome Aegilops tauschii.</title>
        <authorList>
            <person name="Luo M.C."/>
            <person name="Gu Y.Q."/>
            <person name="Puiu D."/>
            <person name="Wang H."/>
            <person name="Twardziok S.O."/>
            <person name="Deal K.R."/>
            <person name="Huo N."/>
            <person name="Zhu T."/>
            <person name="Wang L."/>
            <person name="Wang Y."/>
            <person name="McGuire P.E."/>
            <person name="Liu S."/>
            <person name="Long H."/>
            <person name="Ramasamy R.K."/>
            <person name="Rodriguez J.C."/>
            <person name="Van S.L."/>
            <person name="Yuan L."/>
            <person name="Wang Z."/>
            <person name="Xia Z."/>
            <person name="Xiao L."/>
            <person name="Anderson O.D."/>
            <person name="Ouyang S."/>
            <person name="Liang Y."/>
            <person name="Zimin A.V."/>
            <person name="Pertea G."/>
            <person name="Qi P."/>
            <person name="Bennetzen J.L."/>
            <person name="Dai X."/>
            <person name="Dawson M.W."/>
            <person name="Muller H.G."/>
            <person name="Kugler K."/>
            <person name="Rivarola-Duarte L."/>
            <person name="Spannagl M."/>
            <person name="Mayer K.F.X."/>
            <person name="Lu F.H."/>
            <person name="Bevan M.W."/>
            <person name="Leroy P."/>
            <person name="Li P."/>
            <person name="You F.M."/>
            <person name="Sun Q."/>
            <person name="Liu Z."/>
            <person name="Lyons E."/>
            <person name="Wicker T."/>
            <person name="Salzberg S.L."/>
            <person name="Devos K.M."/>
            <person name="Dvorak J."/>
        </authorList>
    </citation>
    <scope>NUCLEOTIDE SEQUENCE [LARGE SCALE GENOMIC DNA]</scope>
    <source>
        <strain evidence="2">cv. AL8/78</strain>
    </source>
</reference>
<dbReference type="EnsemblPlants" id="AET4Gv20669800.11">
    <property type="protein sequence ID" value="AET4Gv20669800.11"/>
    <property type="gene ID" value="AET4Gv20669800"/>
</dbReference>
<keyword evidence="1" id="KW-1133">Transmembrane helix</keyword>
<dbReference type="EnsemblPlants" id="AET4Gv20669800.3">
    <property type="protein sequence ID" value="AET4Gv20669800.3"/>
    <property type="gene ID" value="AET4Gv20669800"/>
</dbReference>
<name>A0A453ITE3_AEGTS</name>
<protein>
    <submittedName>
        <fullName evidence="2">Uncharacterized protein</fullName>
    </submittedName>
</protein>
<dbReference type="Gramene" id="AET4Gv20669800.10">
    <property type="protein sequence ID" value="AET4Gv20669800.10"/>
    <property type="gene ID" value="AET4Gv20669800"/>
</dbReference>
<reference evidence="2" key="4">
    <citation type="submission" date="2019-03" db="UniProtKB">
        <authorList>
            <consortium name="EnsemblPlants"/>
        </authorList>
    </citation>
    <scope>IDENTIFICATION</scope>
</reference>
<dbReference type="EnsemblPlants" id="AET4Gv20669800.13">
    <property type="protein sequence ID" value="AET4Gv20669800.13"/>
    <property type="gene ID" value="AET4Gv20669800"/>
</dbReference>
<dbReference type="EnsemblPlants" id="AET4Gv20669800.12">
    <property type="protein sequence ID" value="AET4Gv20669800.12"/>
    <property type="gene ID" value="AET4Gv20669800"/>
</dbReference>
<dbReference type="EnsemblPlants" id="AET4Gv20669800.8">
    <property type="protein sequence ID" value="AET4Gv20669800.8"/>
    <property type="gene ID" value="AET4Gv20669800"/>
</dbReference>
<dbReference type="Proteomes" id="UP000015105">
    <property type="component" value="Chromosome 4D"/>
</dbReference>
<keyword evidence="3" id="KW-1185">Reference proteome</keyword>
<keyword evidence="1" id="KW-0812">Transmembrane</keyword>
<accession>A0A453ITE3</accession>
<dbReference type="Gramene" id="AET4Gv20669800.8">
    <property type="protein sequence ID" value="AET4Gv20669800.8"/>
    <property type="gene ID" value="AET4Gv20669800"/>
</dbReference>
<proteinExistence type="predicted"/>
<dbReference type="Gramene" id="AET4Gv20669800.11">
    <property type="protein sequence ID" value="AET4Gv20669800.11"/>
    <property type="gene ID" value="AET4Gv20669800"/>
</dbReference>
<evidence type="ECO:0000313" key="2">
    <source>
        <dbReference type="EnsemblPlants" id="AET4Gv20669800.8"/>
    </source>
</evidence>
<dbReference type="EnsemblPlants" id="AET4Gv20669800.10">
    <property type="protein sequence ID" value="AET4Gv20669800.10"/>
    <property type="gene ID" value="AET4Gv20669800"/>
</dbReference>
<dbReference type="PANTHER" id="PTHR34480:SF15">
    <property type="entry name" value="GENOME ASSEMBLY, CHROMOSOME: II"/>
    <property type="match status" value="1"/>
</dbReference>
<evidence type="ECO:0000256" key="1">
    <source>
        <dbReference type="SAM" id="Phobius"/>
    </source>
</evidence>
<dbReference type="Gramene" id="AET4Gv20669800.3">
    <property type="protein sequence ID" value="AET4Gv20669800.3"/>
    <property type="gene ID" value="AET4Gv20669800"/>
</dbReference>
<organism evidence="2 3">
    <name type="scientific">Aegilops tauschii subsp. strangulata</name>
    <name type="common">Goatgrass</name>
    <dbReference type="NCBI Taxonomy" id="200361"/>
    <lineage>
        <taxon>Eukaryota</taxon>
        <taxon>Viridiplantae</taxon>
        <taxon>Streptophyta</taxon>
        <taxon>Embryophyta</taxon>
        <taxon>Tracheophyta</taxon>
        <taxon>Spermatophyta</taxon>
        <taxon>Magnoliopsida</taxon>
        <taxon>Liliopsida</taxon>
        <taxon>Poales</taxon>
        <taxon>Poaceae</taxon>
        <taxon>BOP clade</taxon>
        <taxon>Pooideae</taxon>
        <taxon>Triticodae</taxon>
        <taxon>Triticeae</taxon>
        <taxon>Triticinae</taxon>
        <taxon>Aegilops</taxon>
    </lineage>
</organism>